<feature type="binding site" evidence="5">
    <location>
        <begin position="60"/>
        <end position="65"/>
    </location>
    <ligand>
        <name>ATP</name>
        <dbReference type="ChEBI" id="CHEBI:30616"/>
    </ligand>
</feature>
<dbReference type="SUPFAM" id="SSF52540">
    <property type="entry name" value="P-loop containing nucleoside triphosphate hydrolases"/>
    <property type="match status" value="1"/>
</dbReference>
<reference evidence="9" key="1">
    <citation type="journal article" date="2019" name="Int. J. Syst. Evol. Microbiol.">
        <title>The Global Catalogue of Microorganisms (GCM) 10K type strain sequencing project: providing services to taxonomists for standard genome sequencing and annotation.</title>
        <authorList>
            <consortium name="The Broad Institute Genomics Platform"/>
            <consortium name="The Broad Institute Genome Sequencing Center for Infectious Disease"/>
            <person name="Wu L."/>
            <person name="Ma J."/>
        </authorList>
    </citation>
    <scope>NUCLEOTIDE SEQUENCE [LARGE SCALE GENOMIC DNA]</scope>
    <source>
        <strain evidence="9">KCTC 52473</strain>
    </source>
</reference>
<feature type="domain" description="Clp ATPase C-terminal" evidence="7">
    <location>
        <begin position="334"/>
        <end position="430"/>
    </location>
</feature>
<keyword evidence="4 5" id="KW-0143">Chaperone</keyword>
<dbReference type="Pfam" id="PF07724">
    <property type="entry name" value="AAA_2"/>
    <property type="match status" value="1"/>
</dbReference>
<evidence type="ECO:0000313" key="8">
    <source>
        <dbReference type="EMBL" id="MFC3121154.1"/>
    </source>
</evidence>
<dbReference type="CDD" id="cd19498">
    <property type="entry name" value="RecA-like_HslU"/>
    <property type="match status" value="1"/>
</dbReference>
<keyword evidence="9" id="KW-1185">Reference proteome</keyword>
<dbReference type="HAMAP" id="MF_00249">
    <property type="entry name" value="HslU"/>
    <property type="match status" value="1"/>
</dbReference>
<evidence type="ECO:0000256" key="5">
    <source>
        <dbReference type="HAMAP-Rule" id="MF_00249"/>
    </source>
</evidence>
<keyword evidence="2 5" id="KW-0547">Nucleotide-binding</keyword>
<dbReference type="InterPro" id="IPR003959">
    <property type="entry name" value="ATPase_AAA_core"/>
</dbReference>
<dbReference type="NCBIfam" id="TIGR00390">
    <property type="entry name" value="hslU"/>
    <property type="match status" value="1"/>
</dbReference>
<dbReference type="EMBL" id="JBHRSW010000007">
    <property type="protein sequence ID" value="MFC3121154.1"/>
    <property type="molecule type" value="Genomic_DNA"/>
</dbReference>
<comment type="caution">
    <text evidence="8">The sequence shown here is derived from an EMBL/GenBank/DDBJ whole genome shotgun (WGS) entry which is preliminary data.</text>
</comment>
<dbReference type="Gene3D" id="1.10.8.60">
    <property type="match status" value="1"/>
</dbReference>
<evidence type="ECO:0000313" key="9">
    <source>
        <dbReference type="Proteomes" id="UP001595478"/>
    </source>
</evidence>
<dbReference type="InterPro" id="IPR004491">
    <property type="entry name" value="HslU"/>
</dbReference>
<dbReference type="InterPro" id="IPR027417">
    <property type="entry name" value="P-loop_NTPase"/>
</dbReference>
<comment type="subcellular location">
    <subcellularLocation>
        <location evidence="5">Cytoplasm</location>
    </subcellularLocation>
</comment>
<dbReference type="Gene3D" id="3.40.50.300">
    <property type="entry name" value="P-loop containing nucleotide triphosphate hydrolases"/>
    <property type="match status" value="2"/>
</dbReference>
<feature type="binding site" evidence="5">
    <location>
        <position position="392"/>
    </location>
    <ligand>
        <name>ATP</name>
        <dbReference type="ChEBI" id="CHEBI:30616"/>
    </ligand>
</feature>
<dbReference type="InterPro" id="IPR019489">
    <property type="entry name" value="Clp_ATPase_C"/>
</dbReference>
<proteinExistence type="inferred from homology"/>
<evidence type="ECO:0000256" key="1">
    <source>
        <dbReference type="ARBA" id="ARBA00009771"/>
    </source>
</evidence>
<dbReference type="SMART" id="SM01086">
    <property type="entry name" value="ClpB_D2-small"/>
    <property type="match status" value="1"/>
</dbReference>
<keyword evidence="5" id="KW-0963">Cytoplasm</keyword>
<dbReference type="InterPro" id="IPR003593">
    <property type="entry name" value="AAA+_ATPase"/>
</dbReference>
<name>A0ABV7FLF8_9ALTE</name>
<comment type="function">
    <text evidence="5">ATPase subunit of a proteasome-like degradation complex; this subunit has chaperone activity. The binding of ATP and its subsequent hydrolysis by HslU are essential for unfolding of protein substrates subsequently hydrolyzed by HslV. HslU recognizes the N-terminal part of its protein substrates and unfolds these before they are guided to HslV for hydrolysis.</text>
</comment>
<evidence type="ECO:0000259" key="6">
    <source>
        <dbReference type="SMART" id="SM00382"/>
    </source>
</evidence>
<accession>A0ABV7FLF8</accession>
<dbReference type="NCBIfam" id="NF003544">
    <property type="entry name" value="PRK05201.1"/>
    <property type="match status" value="1"/>
</dbReference>
<keyword evidence="3 5" id="KW-0067">ATP-binding</keyword>
<comment type="similarity">
    <text evidence="1 5">Belongs to the ClpX chaperone family. HslU subfamily.</text>
</comment>
<comment type="subunit">
    <text evidence="5">A double ring-shaped homohexamer of HslV is capped on each side by a ring-shaped HslU homohexamer. The assembly of the HslU/HslV complex is dependent on binding of ATP.</text>
</comment>
<evidence type="ECO:0000256" key="4">
    <source>
        <dbReference type="ARBA" id="ARBA00023186"/>
    </source>
</evidence>
<dbReference type="Pfam" id="PF00004">
    <property type="entry name" value="AAA"/>
    <property type="match status" value="1"/>
</dbReference>
<feature type="domain" description="AAA+ ATPase" evidence="6">
    <location>
        <begin position="49"/>
        <end position="331"/>
    </location>
</feature>
<dbReference type="PANTHER" id="PTHR48102">
    <property type="entry name" value="ATP-DEPENDENT CLP PROTEASE ATP-BINDING SUBUNIT CLPX-LIKE, MITOCHONDRIAL-RELATED"/>
    <property type="match status" value="1"/>
</dbReference>
<keyword evidence="8" id="KW-0378">Hydrolase</keyword>
<gene>
    <name evidence="5 8" type="primary">hslU</name>
    <name evidence="8" type="ORF">ACFOHL_05945</name>
</gene>
<feature type="binding site" evidence="5">
    <location>
        <position position="320"/>
    </location>
    <ligand>
        <name>ATP</name>
        <dbReference type="ChEBI" id="CHEBI:30616"/>
    </ligand>
</feature>
<sequence length="442" mass="49664">MSEMTPREIVHALDNHIIGQADAKRAVSIALRNRWRRMQLSPELRQEVTPKNILMIGPTGVGKTEIARRLAKLANAPFIKVEATKFTEVGYVGKEVETIIRDLADIAVKMTKEEASKKVRFRAEEAAEDRILDILLPPPENYFGDKEPTEEKGARQAFRKKLREGELDDKEIEIDVSLPQVGVEIMAPPGMEEMTNQLQGMFQNLSGDKKKKKKLKIKDAFKLLTEEESAKLVNQEDLKEQAIESLEQNGIVFIDEIDKICKREGTGSADVSREGVQRDLLPLVEGSTVSTKHGMVKTDHILFIASGAFQMAKPSDLIPELQGRLPIRVELSALNVDDFVKILTEPNASLTEQYKALLNTEGVDIEFADSGIRRIAEAAWQVNEKTENIGARRLHTVMERLMEEISFDASDKSGEAYTIDEAYVNEHLEALVDNEDLSRFIL</sequence>
<dbReference type="PANTHER" id="PTHR48102:SF3">
    <property type="entry name" value="ATP-DEPENDENT PROTEASE ATPASE SUBUNIT HSLU"/>
    <property type="match status" value="1"/>
</dbReference>
<dbReference type="Proteomes" id="UP001595478">
    <property type="component" value="Unassembled WGS sequence"/>
</dbReference>
<organism evidence="8 9">
    <name type="scientific">Agaribacter flavus</name>
    <dbReference type="NCBI Taxonomy" id="1902781"/>
    <lineage>
        <taxon>Bacteria</taxon>
        <taxon>Pseudomonadati</taxon>
        <taxon>Pseudomonadota</taxon>
        <taxon>Gammaproteobacteria</taxon>
        <taxon>Alteromonadales</taxon>
        <taxon>Alteromonadaceae</taxon>
        <taxon>Agaribacter</taxon>
    </lineage>
</organism>
<evidence type="ECO:0000259" key="7">
    <source>
        <dbReference type="SMART" id="SM01086"/>
    </source>
</evidence>
<dbReference type="GO" id="GO:0016787">
    <property type="term" value="F:hydrolase activity"/>
    <property type="evidence" value="ECO:0007669"/>
    <property type="project" value="UniProtKB-KW"/>
</dbReference>
<evidence type="ECO:0000256" key="3">
    <source>
        <dbReference type="ARBA" id="ARBA00022840"/>
    </source>
</evidence>
<dbReference type="InterPro" id="IPR050052">
    <property type="entry name" value="ATP-dep_Clp_protease_ClpX"/>
</dbReference>
<evidence type="ECO:0000256" key="2">
    <source>
        <dbReference type="ARBA" id="ARBA00022741"/>
    </source>
</evidence>
<dbReference type="SMART" id="SM00382">
    <property type="entry name" value="AAA"/>
    <property type="match status" value="1"/>
</dbReference>
<dbReference type="RefSeq" id="WP_376919293.1">
    <property type="nucleotide sequence ID" value="NZ_JBHRSW010000007.1"/>
</dbReference>
<feature type="binding site" evidence="5">
    <location>
        <position position="255"/>
    </location>
    <ligand>
        <name>ATP</name>
        <dbReference type="ChEBI" id="CHEBI:30616"/>
    </ligand>
</feature>
<feature type="binding site" evidence="5">
    <location>
        <position position="18"/>
    </location>
    <ligand>
        <name>ATP</name>
        <dbReference type="ChEBI" id="CHEBI:30616"/>
    </ligand>
</feature>
<protein>
    <recommendedName>
        <fullName evidence="5">ATP-dependent protease ATPase subunit HslU</fullName>
    </recommendedName>
    <alternativeName>
        <fullName evidence="5">Unfoldase HslU</fullName>
    </alternativeName>
</protein>